<dbReference type="InterPro" id="IPR005471">
    <property type="entry name" value="Tscrpt_reg_IclR_N"/>
</dbReference>
<dbReference type="SMART" id="SM00346">
    <property type="entry name" value="HTH_ICLR"/>
    <property type="match status" value="1"/>
</dbReference>
<evidence type="ECO:0000256" key="2">
    <source>
        <dbReference type="ARBA" id="ARBA00023125"/>
    </source>
</evidence>
<dbReference type="Pfam" id="PF09339">
    <property type="entry name" value="HTH_IclR"/>
    <property type="match status" value="1"/>
</dbReference>
<dbReference type="SUPFAM" id="SSF46785">
    <property type="entry name" value="Winged helix' DNA-binding domain"/>
    <property type="match status" value="1"/>
</dbReference>
<dbReference type="InterPro" id="IPR029016">
    <property type="entry name" value="GAF-like_dom_sf"/>
</dbReference>
<dbReference type="GO" id="GO:0045892">
    <property type="term" value="P:negative regulation of DNA-templated transcription"/>
    <property type="evidence" value="ECO:0007669"/>
    <property type="project" value="TreeGrafter"/>
</dbReference>
<dbReference type="InterPro" id="IPR014757">
    <property type="entry name" value="Tscrpt_reg_IclR_C"/>
</dbReference>
<dbReference type="Pfam" id="PF01614">
    <property type="entry name" value="IclR_C"/>
    <property type="match status" value="1"/>
</dbReference>
<keyword evidence="1" id="KW-0805">Transcription regulation</keyword>
<dbReference type="Gene3D" id="1.10.10.10">
    <property type="entry name" value="Winged helix-like DNA-binding domain superfamily/Winged helix DNA-binding domain"/>
    <property type="match status" value="1"/>
</dbReference>
<dbReference type="PROSITE" id="PS51077">
    <property type="entry name" value="HTH_ICLR"/>
    <property type="match status" value="1"/>
</dbReference>
<feature type="domain" description="HTH iclR-type" evidence="4">
    <location>
        <begin position="8"/>
        <end position="69"/>
    </location>
</feature>
<evidence type="ECO:0000256" key="3">
    <source>
        <dbReference type="ARBA" id="ARBA00023163"/>
    </source>
</evidence>
<protein>
    <submittedName>
        <fullName evidence="6">IclR family transcriptional regulator</fullName>
    </submittedName>
</protein>
<dbReference type="PROSITE" id="PS51078">
    <property type="entry name" value="ICLR_ED"/>
    <property type="match status" value="1"/>
</dbReference>
<feature type="domain" description="IclR-ED" evidence="5">
    <location>
        <begin position="70"/>
        <end position="252"/>
    </location>
</feature>
<dbReference type="AlphaFoldDB" id="A0A7M1SVK0"/>
<dbReference type="RefSeq" id="WP_193498272.1">
    <property type="nucleotide sequence ID" value="NZ_CP063169.1"/>
</dbReference>
<proteinExistence type="predicted"/>
<dbReference type="PANTHER" id="PTHR30136">
    <property type="entry name" value="HELIX-TURN-HELIX TRANSCRIPTIONAL REGULATOR, ICLR FAMILY"/>
    <property type="match status" value="1"/>
</dbReference>
<dbReference type="InterPro" id="IPR050707">
    <property type="entry name" value="HTH_MetabolicPath_Reg"/>
</dbReference>
<keyword evidence="7" id="KW-1185">Reference proteome</keyword>
<dbReference type="PANTHER" id="PTHR30136:SF24">
    <property type="entry name" value="HTH-TYPE TRANSCRIPTIONAL REPRESSOR ALLR"/>
    <property type="match status" value="1"/>
</dbReference>
<evidence type="ECO:0000313" key="6">
    <source>
        <dbReference type="EMBL" id="QOR71616.1"/>
    </source>
</evidence>
<reference evidence="6 7" key="1">
    <citation type="submission" date="2020-10" db="EMBL/GenBank/DDBJ databases">
        <title>Haloactinobacterium sp. RN3S43, a bacterium isolated from saline soil.</title>
        <authorList>
            <person name="Sun J.-Q."/>
        </authorList>
    </citation>
    <scope>NUCLEOTIDE SEQUENCE [LARGE SCALE GENOMIC DNA]</scope>
    <source>
        <strain evidence="6 7">RN3S43</strain>
    </source>
</reference>
<dbReference type="InterPro" id="IPR036388">
    <property type="entry name" value="WH-like_DNA-bd_sf"/>
</dbReference>
<evidence type="ECO:0000259" key="4">
    <source>
        <dbReference type="PROSITE" id="PS51077"/>
    </source>
</evidence>
<name>A0A7M1SVK0_9MICO</name>
<accession>A0A7M1SVK0</accession>
<keyword evidence="3" id="KW-0804">Transcription</keyword>
<gene>
    <name evidence="6" type="ORF">IM660_04825</name>
</gene>
<evidence type="ECO:0000313" key="7">
    <source>
        <dbReference type="Proteomes" id="UP000593758"/>
    </source>
</evidence>
<sequence>MTDDGPRVVGAERVLTVLRELAQRSGGASLDELSQAVGGSKPTIHRALASLRKMGFARQDERGSYLLGDEFIRLAFANHEERPEYLRIQPALQALAHRFGETVHYAVLDGSSIVYRAKVDPAEGSVRLTSTIGGRNPVHSTACGKLLLSFALTSDDGVRAWARKAELVSRTPRTITDPDRFAAELALIRKRGYATEAEENETGISCLAVPVWLGSPTLPSGAVSVSALTYRTSLDSLVDAVAEIQEIVGTPR</sequence>
<dbReference type="SUPFAM" id="SSF55781">
    <property type="entry name" value="GAF domain-like"/>
    <property type="match status" value="1"/>
</dbReference>
<organism evidence="6 7">
    <name type="scientific">Ruania alkalisoli</name>
    <dbReference type="NCBI Taxonomy" id="2779775"/>
    <lineage>
        <taxon>Bacteria</taxon>
        <taxon>Bacillati</taxon>
        <taxon>Actinomycetota</taxon>
        <taxon>Actinomycetes</taxon>
        <taxon>Micrococcales</taxon>
        <taxon>Ruaniaceae</taxon>
        <taxon>Ruania</taxon>
    </lineage>
</organism>
<dbReference type="Gene3D" id="3.30.450.40">
    <property type="match status" value="1"/>
</dbReference>
<evidence type="ECO:0000256" key="1">
    <source>
        <dbReference type="ARBA" id="ARBA00023015"/>
    </source>
</evidence>
<dbReference type="GO" id="GO:0003700">
    <property type="term" value="F:DNA-binding transcription factor activity"/>
    <property type="evidence" value="ECO:0007669"/>
    <property type="project" value="TreeGrafter"/>
</dbReference>
<keyword evidence="2" id="KW-0238">DNA-binding</keyword>
<dbReference type="EMBL" id="CP063169">
    <property type="protein sequence ID" value="QOR71616.1"/>
    <property type="molecule type" value="Genomic_DNA"/>
</dbReference>
<dbReference type="InterPro" id="IPR036390">
    <property type="entry name" value="WH_DNA-bd_sf"/>
</dbReference>
<dbReference type="Proteomes" id="UP000593758">
    <property type="component" value="Chromosome"/>
</dbReference>
<dbReference type="GO" id="GO:0003677">
    <property type="term" value="F:DNA binding"/>
    <property type="evidence" value="ECO:0007669"/>
    <property type="project" value="UniProtKB-KW"/>
</dbReference>
<evidence type="ECO:0000259" key="5">
    <source>
        <dbReference type="PROSITE" id="PS51078"/>
    </source>
</evidence>
<dbReference type="KEGG" id="halt:IM660_04825"/>